<gene>
    <name evidence="10" type="ORF">pBCA043</name>
</gene>
<feature type="domain" description="Disulphide bond isomerase DsbC/G N-terminal" evidence="8">
    <location>
        <begin position="33"/>
        <end position="98"/>
    </location>
</feature>
<geneLocation type="plasmid" evidence="10 11">
    <name>pBCJ2315</name>
</geneLocation>
<dbReference type="eggNOG" id="COG1651">
    <property type="taxonomic scope" value="Bacteria"/>
</dbReference>
<evidence type="ECO:0000313" key="11">
    <source>
        <dbReference type="Proteomes" id="UP000001035"/>
    </source>
</evidence>
<feature type="signal peptide" evidence="7">
    <location>
        <begin position="1"/>
        <end position="29"/>
    </location>
</feature>
<dbReference type="PANTHER" id="PTHR35272">
    <property type="entry name" value="THIOL:DISULFIDE INTERCHANGE PROTEIN DSBC-RELATED"/>
    <property type="match status" value="1"/>
</dbReference>
<feature type="domain" description="Thioredoxin-like fold" evidence="9">
    <location>
        <begin position="122"/>
        <end position="244"/>
    </location>
</feature>
<dbReference type="InterPro" id="IPR033954">
    <property type="entry name" value="DiS-bond_Isoase_DsbC/G"/>
</dbReference>
<name>B4EQI1_BURCJ</name>
<dbReference type="HOGENOM" id="CLU_083593_1_1_4"/>
<evidence type="ECO:0000256" key="1">
    <source>
        <dbReference type="ARBA" id="ARBA00004418"/>
    </source>
</evidence>
<evidence type="ECO:0000256" key="2">
    <source>
        <dbReference type="ARBA" id="ARBA00009813"/>
    </source>
</evidence>
<accession>B4EQI1</accession>
<feature type="chain" id="PRO_5010001438" description="Thiol:disulfide interchange protein" evidence="7">
    <location>
        <begin position="30"/>
        <end position="264"/>
    </location>
</feature>
<evidence type="ECO:0000259" key="9">
    <source>
        <dbReference type="Pfam" id="PF13098"/>
    </source>
</evidence>
<dbReference type="Pfam" id="PF13098">
    <property type="entry name" value="Thioredoxin_2"/>
    <property type="match status" value="1"/>
</dbReference>
<dbReference type="RefSeq" id="WP_006487398.1">
    <property type="nucleotide sequence ID" value="NC_011003.1"/>
</dbReference>
<keyword evidence="5" id="KW-1015">Disulfide bond</keyword>
<evidence type="ECO:0000256" key="5">
    <source>
        <dbReference type="ARBA" id="ARBA00023157"/>
    </source>
</evidence>
<comment type="subcellular location">
    <subcellularLocation>
        <location evidence="1 7">Periplasm</location>
    </subcellularLocation>
</comment>
<evidence type="ECO:0000259" key="8">
    <source>
        <dbReference type="Pfam" id="PF10411"/>
    </source>
</evidence>
<dbReference type="Proteomes" id="UP000001035">
    <property type="component" value="Plasmid pBCJ2315"/>
</dbReference>
<keyword evidence="6 7" id="KW-0676">Redox-active center</keyword>
<evidence type="ECO:0000256" key="7">
    <source>
        <dbReference type="RuleBase" id="RU364038"/>
    </source>
</evidence>
<proteinExistence type="inferred from homology"/>
<comment type="function">
    <text evidence="7">Required for disulfide bond formation in some periplasmic proteins. Acts by transferring its disulfide bond to other proteins and is reduced in the process.</text>
</comment>
<dbReference type="InterPro" id="IPR018950">
    <property type="entry name" value="DiS-bond_isomerase_DsbC/G_N"/>
</dbReference>
<keyword evidence="11" id="KW-1185">Reference proteome</keyword>
<dbReference type="GO" id="GO:0042597">
    <property type="term" value="C:periplasmic space"/>
    <property type="evidence" value="ECO:0007669"/>
    <property type="project" value="UniProtKB-SubCell"/>
</dbReference>
<dbReference type="PANTHER" id="PTHR35272:SF3">
    <property type="entry name" value="THIOL:DISULFIDE INTERCHANGE PROTEIN DSBC"/>
    <property type="match status" value="1"/>
</dbReference>
<dbReference type="Gene3D" id="3.40.30.10">
    <property type="entry name" value="Glutaredoxin"/>
    <property type="match status" value="1"/>
</dbReference>
<dbReference type="EMBL" id="AM747723">
    <property type="protein sequence ID" value="CAR57752.1"/>
    <property type="molecule type" value="Genomic_DNA"/>
</dbReference>
<dbReference type="InterPro" id="IPR012336">
    <property type="entry name" value="Thioredoxin-like_fold"/>
</dbReference>
<keyword evidence="10" id="KW-0614">Plasmid</keyword>
<organism evidence="10 11">
    <name type="scientific">Burkholderia cenocepacia (strain ATCC BAA-245 / DSM 16553 / LMG 16656 / NCTC 13227 / J2315 / CF5610)</name>
    <name type="common">Burkholderia cepacia (strain J2315)</name>
    <dbReference type="NCBI Taxonomy" id="216591"/>
    <lineage>
        <taxon>Bacteria</taxon>
        <taxon>Pseudomonadati</taxon>
        <taxon>Pseudomonadota</taxon>
        <taxon>Betaproteobacteria</taxon>
        <taxon>Burkholderiales</taxon>
        <taxon>Burkholderiaceae</taxon>
        <taxon>Burkholderia</taxon>
        <taxon>Burkholderia cepacia complex</taxon>
    </lineage>
</organism>
<dbReference type="SUPFAM" id="SSF54423">
    <property type="entry name" value="DsbC/DsbG N-terminal domain-like"/>
    <property type="match status" value="1"/>
</dbReference>
<evidence type="ECO:0000256" key="6">
    <source>
        <dbReference type="ARBA" id="ARBA00023284"/>
    </source>
</evidence>
<dbReference type="BioCyc" id="BCEN216591:G1G1V-7863-MONOMER"/>
<evidence type="ECO:0000256" key="3">
    <source>
        <dbReference type="ARBA" id="ARBA00022729"/>
    </source>
</evidence>
<dbReference type="AlphaFoldDB" id="B4EQI1"/>
<dbReference type="InterPro" id="IPR009094">
    <property type="entry name" value="DiS-bond_isomerase_DsbC/G_N_sf"/>
</dbReference>
<comment type="similarity">
    <text evidence="2 7">Belongs to the thioredoxin family. DsbC subfamily.</text>
</comment>
<dbReference type="InterPro" id="IPR036249">
    <property type="entry name" value="Thioredoxin-like_sf"/>
</dbReference>
<sequence>MNNRLSRGRVRLLVAALATTLTYTSIAYAADDTAAAQQVSDHLAATYPKTPFRDVKPAPLPGLYEVSMGETVAYTDSTGRYFLFGHLYDMQDQVDITEQRKAQGYKTRFPAAVLNHAIKTVHGNGQRVLAVFSDPDCPYCHQLEQQLAMVDNVTIYTFLYPLESLHPDAMTKSIRIQCSADPAKAWREWMTESRLPPLGSCHHPINDNIVLGSRLGVTGTPTIIAEDGRMLPGAVSAAQLSAWLDAGTSAASSNASAQPQGAFK</sequence>
<keyword evidence="4 7" id="KW-0574">Periplasm</keyword>
<dbReference type="CDD" id="cd03020">
    <property type="entry name" value="DsbA_DsbC_DsbG"/>
    <property type="match status" value="1"/>
</dbReference>
<evidence type="ECO:0000256" key="4">
    <source>
        <dbReference type="ARBA" id="ARBA00022764"/>
    </source>
</evidence>
<dbReference type="KEGG" id="bcj:pBCA043"/>
<dbReference type="InterPro" id="IPR051470">
    <property type="entry name" value="Thiol:disulfide_interchange"/>
</dbReference>
<evidence type="ECO:0000313" key="10">
    <source>
        <dbReference type="EMBL" id="CAR57752.1"/>
    </source>
</evidence>
<dbReference type="Pfam" id="PF10411">
    <property type="entry name" value="DsbC_N"/>
    <property type="match status" value="1"/>
</dbReference>
<keyword evidence="3 7" id="KW-0732">Signal</keyword>
<dbReference type="Gene3D" id="3.10.450.70">
    <property type="entry name" value="Disulphide bond isomerase, DsbC/G, N-terminal"/>
    <property type="match status" value="1"/>
</dbReference>
<dbReference type="SUPFAM" id="SSF52833">
    <property type="entry name" value="Thioredoxin-like"/>
    <property type="match status" value="1"/>
</dbReference>
<protein>
    <recommendedName>
        <fullName evidence="7">Thiol:disulfide interchange protein</fullName>
    </recommendedName>
</protein>
<reference evidence="10 11" key="1">
    <citation type="journal article" date="2009" name="J. Bacteriol.">
        <title>The genome of Burkholderia cenocepacia J2315, an epidemic pathogen of cystic fibrosis patients.</title>
        <authorList>
            <person name="Holden M.T."/>
            <person name="Seth-Smith H.M."/>
            <person name="Crossman L.C."/>
            <person name="Sebaihia M."/>
            <person name="Bentley S.D."/>
            <person name="Cerdeno-Tarraga A.M."/>
            <person name="Thomson N.R."/>
            <person name="Bason N."/>
            <person name="Quail M.A."/>
            <person name="Sharp S."/>
            <person name="Cherevach I."/>
            <person name="Churcher C."/>
            <person name="Goodhead I."/>
            <person name="Hauser H."/>
            <person name="Holroyd N."/>
            <person name="Mungall K."/>
            <person name="Scott P."/>
            <person name="Walker D."/>
            <person name="White B."/>
            <person name="Rose H."/>
            <person name="Iversen P."/>
            <person name="Mil-Homens D."/>
            <person name="Rocha E.P."/>
            <person name="Fialho A.M."/>
            <person name="Baldwin A."/>
            <person name="Dowson C."/>
            <person name="Barrell B.G."/>
            <person name="Govan J.R."/>
            <person name="Vandamme P."/>
            <person name="Hart C.A."/>
            <person name="Mahenthiralingam E."/>
            <person name="Parkhill J."/>
        </authorList>
    </citation>
    <scope>NUCLEOTIDE SEQUENCE [LARGE SCALE GENOMIC DNA]</scope>
    <source>
        <strain evidence="11">ATCC BAA-245 / DSM 16553 / LMG 16656 / NCTC 13227 / J2315 / CF5610</strain>
        <plasmid evidence="10">pBCJ2315</plasmid>
    </source>
</reference>